<feature type="compositionally biased region" description="Low complexity" evidence="1">
    <location>
        <begin position="253"/>
        <end position="265"/>
    </location>
</feature>
<dbReference type="InterPro" id="IPR010543">
    <property type="entry name" value="DUF1117"/>
</dbReference>
<dbReference type="Gramene" id="AUR62040715-RA">
    <property type="protein sequence ID" value="AUR62040715-RA:cds"/>
    <property type="gene ID" value="AUR62040715"/>
</dbReference>
<keyword evidence="4" id="KW-1185">Reference proteome</keyword>
<feature type="compositionally biased region" description="Low complexity" evidence="1">
    <location>
        <begin position="1"/>
        <end position="25"/>
    </location>
</feature>
<reference evidence="3" key="1">
    <citation type="journal article" date="2017" name="Nature">
        <title>The genome of Chenopodium quinoa.</title>
        <authorList>
            <person name="Jarvis D.E."/>
            <person name="Ho Y.S."/>
            <person name="Lightfoot D.J."/>
            <person name="Schmoeckel S.M."/>
            <person name="Li B."/>
            <person name="Borm T.J.A."/>
            <person name="Ohyanagi H."/>
            <person name="Mineta K."/>
            <person name="Michell C.T."/>
            <person name="Saber N."/>
            <person name="Kharbatia N.M."/>
            <person name="Rupper R.R."/>
            <person name="Sharp A.R."/>
            <person name="Dally N."/>
            <person name="Boughton B.A."/>
            <person name="Woo Y.H."/>
            <person name="Gao G."/>
            <person name="Schijlen E.G.W.M."/>
            <person name="Guo X."/>
            <person name="Momin A.A."/>
            <person name="Negrao S."/>
            <person name="Al-Babili S."/>
            <person name="Gehring C."/>
            <person name="Roessner U."/>
            <person name="Jung C."/>
            <person name="Murphy K."/>
            <person name="Arold S.T."/>
            <person name="Gojobori T."/>
            <person name="van der Linden C.G."/>
            <person name="van Loo E.N."/>
            <person name="Jellen E.N."/>
            <person name="Maughan P.J."/>
            <person name="Tester M."/>
        </authorList>
    </citation>
    <scope>NUCLEOTIDE SEQUENCE [LARGE SCALE GENOMIC DNA]</scope>
    <source>
        <strain evidence="3">cv. PI 614886</strain>
    </source>
</reference>
<evidence type="ECO:0000313" key="4">
    <source>
        <dbReference type="Proteomes" id="UP000596660"/>
    </source>
</evidence>
<feature type="region of interest" description="Disordered" evidence="1">
    <location>
        <begin position="244"/>
        <end position="265"/>
    </location>
</feature>
<feature type="region of interest" description="Disordered" evidence="1">
    <location>
        <begin position="1"/>
        <end position="43"/>
    </location>
</feature>
<sequence length="502" mass="54433">MYMVGGNPNSNSNSASSRESLSSSPRLRRSRRNGGDRSPFNPVIVLRAPSESDAAAAAGGGSYELYYDDGGGSGLRPLPASVSEFLLGSGFDRLLDQLAQIEINGIGRAEQPPASKAAIESMPTIEIVDEHIEGECYCAVCKDAFELGSEAREMPCGLVEGNEDETVGLTIWRLPGGGFAVGRFAGGRRGERELPVVYTEMDGGFNQGGVPRRISWGSRGGRSRESGGIRRVFRNLFSCFGGGDRNQSPLEDSTSSSSDSRINSQRSRATSFFSASSRTRSRGFDMGSRIRRWFVVDLCSVIGDGRFVAVVVSLFHFGNLEKEFLEAHDELFGEVVSSVVHINVRKLLTTSCPSKRHRKSYSATGFAISSWTSQNKVCSLIITAAGNPPFDPSDSVDKFNAENEIQELTRERCSKQVGEPRETELARELELGCSQWPAAGPSESSPMCCWKCLAADPSEGAIARCWQSLAAVRAIARQRVSDSSQLMKATARLSDNSLARER</sequence>
<organism evidence="3 4">
    <name type="scientific">Chenopodium quinoa</name>
    <name type="common">Quinoa</name>
    <dbReference type="NCBI Taxonomy" id="63459"/>
    <lineage>
        <taxon>Eukaryota</taxon>
        <taxon>Viridiplantae</taxon>
        <taxon>Streptophyta</taxon>
        <taxon>Embryophyta</taxon>
        <taxon>Tracheophyta</taxon>
        <taxon>Spermatophyta</taxon>
        <taxon>Magnoliopsida</taxon>
        <taxon>eudicotyledons</taxon>
        <taxon>Gunneridae</taxon>
        <taxon>Pentapetalae</taxon>
        <taxon>Caryophyllales</taxon>
        <taxon>Chenopodiaceae</taxon>
        <taxon>Chenopodioideae</taxon>
        <taxon>Atripliceae</taxon>
        <taxon>Chenopodium</taxon>
    </lineage>
</organism>
<dbReference type="EnsemblPlants" id="AUR62040715-RA">
    <property type="protein sequence ID" value="AUR62040715-RA:cds"/>
    <property type="gene ID" value="AUR62040715"/>
</dbReference>
<name>A0A803N542_CHEQI</name>
<protein>
    <recommendedName>
        <fullName evidence="2">DUF1117 domain-containing protein</fullName>
    </recommendedName>
</protein>
<feature type="domain" description="DUF1117" evidence="2">
    <location>
        <begin position="167"/>
        <end position="278"/>
    </location>
</feature>
<evidence type="ECO:0000313" key="3">
    <source>
        <dbReference type="EnsemblPlants" id="AUR62040715-RA:cds"/>
    </source>
</evidence>
<accession>A0A803N542</accession>
<dbReference type="Proteomes" id="UP000596660">
    <property type="component" value="Unplaced"/>
</dbReference>
<evidence type="ECO:0000256" key="1">
    <source>
        <dbReference type="SAM" id="MobiDB-lite"/>
    </source>
</evidence>
<reference evidence="3" key="2">
    <citation type="submission" date="2021-03" db="UniProtKB">
        <authorList>
            <consortium name="EnsemblPlants"/>
        </authorList>
    </citation>
    <scope>IDENTIFICATION</scope>
</reference>
<dbReference type="AlphaFoldDB" id="A0A803N542"/>
<dbReference type="Pfam" id="PF06547">
    <property type="entry name" value="DUF1117"/>
    <property type="match status" value="1"/>
</dbReference>
<proteinExistence type="predicted"/>
<evidence type="ECO:0000259" key="2">
    <source>
        <dbReference type="Pfam" id="PF06547"/>
    </source>
</evidence>